<dbReference type="RefSeq" id="WP_175130027.1">
    <property type="nucleotide sequence ID" value="NZ_CADILD010000005.1"/>
</dbReference>
<feature type="region of interest" description="Disordered" evidence="1">
    <location>
        <begin position="377"/>
        <end position="423"/>
    </location>
</feature>
<proteinExistence type="predicted"/>
<dbReference type="EMBL" id="CADILD010000005">
    <property type="protein sequence ID" value="CAB3922304.1"/>
    <property type="molecule type" value="Genomic_DNA"/>
</dbReference>
<organism evidence="2 3">
    <name type="scientific">Achromobacter piechaudii</name>
    <dbReference type="NCBI Taxonomy" id="72556"/>
    <lineage>
        <taxon>Bacteria</taxon>
        <taxon>Pseudomonadati</taxon>
        <taxon>Pseudomonadota</taxon>
        <taxon>Betaproteobacteria</taxon>
        <taxon>Burkholderiales</taxon>
        <taxon>Alcaligenaceae</taxon>
        <taxon>Achromobacter</taxon>
    </lineage>
</organism>
<dbReference type="Proteomes" id="UP000494105">
    <property type="component" value="Unassembled WGS sequence"/>
</dbReference>
<sequence>MKKAPDPFLLDCPGASHRVAFGLRWLVLIGSDTQALARARGRRLRATHAVVGGSPATMAGYGRLRAGWRGRLRDRMAGRAGKPPILAAAQLYALRFASGGHCLVPLPDGRHWLAAAQDGVVLSQADRIFTSRTEALQAQARLQEQRPALPEHDADAVWAVLMRAADPAARLATLPSRWASVPFALRLFLLCLGLSALAPPIWRATAPYRTSSVAAIHAGRPELPERNAAHRAMLGTLAAHRPDEISRLLRSVGMLPIHVQGWALRRAQCDAGGGGWRCAAVYARASSLATNQQLYERLPAGWQVSFKPLDEATLAWRVASPSISLAQLVLPDALRVDTELVGALQRLRPAFASVMLAPAVVVPTSAHAAGAALAPAVVPTSSPASPSQPVSPSSPASQLPSRSAPGSPHTDKNSAPGSARADGGAVLTQDVAHVLRRRALRLQGPLRSLALLPSALAPARWSRLVVDVQAQPKPNLVASTLVAELQGELYEQD</sequence>
<reference evidence="2 3" key="1">
    <citation type="submission" date="2020-04" db="EMBL/GenBank/DDBJ databases">
        <authorList>
            <person name="De Canck E."/>
        </authorList>
    </citation>
    <scope>NUCLEOTIDE SEQUENCE [LARGE SCALE GENOMIC DNA]</scope>
    <source>
        <strain evidence="2 3">LMG 1861</strain>
    </source>
</reference>
<protein>
    <submittedName>
        <fullName evidence="2">Uncharacterized protein</fullName>
    </submittedName>
</protein>
<gene>
    <name evidence="2" type="ORF">LMG1861_05503</name>
</gene>
<accession>A0A6S7EU17</accession>
<dbReference type="AlphaFoldDB" id="A0A6S7EU17"/>
<evidence type="ECO:0000313" key="2">
    <source>
        <dbReference type="EMBL" id="CAB3922304.1"/>
    </source>
</evidence>
<evidence type="ECO:0000313" key="3">
    <source>
        <dbReference type="Proteomes" id="UP000494105"/>
    </source>
</evidence>
<feature type="compositionally biased region" description="Low complexity" evidence="1">
    <location>
        <begin position="377"/>
        <end position="405"/>
    </location>
</feature>
<evidence type="ECO:0000256" key="1">
    <source>
        <dbReference type="SAM" id="MobiDB-lite"/>
    </source>
</evidence>
<name>A0A6S7EU17_9BURK</name>